<dbReference type="GO" id="GO:0008757">
    <property type="term" value="F:S-adenosylmethionine-dependent methyltransferase activity"/>
    <property type="evidence" value="ECO:0007669"/>
    <property type="project" value="InterPro"/>
</dbReference>
<protein>
    <recommendedName>
        <fullName evidence="2">Methyltransferase type 11 domain-containing protein</fullName>
    </recommendedName>
</protein>
<accession>A0A061IW60</accession>
<dbReference type="VEuPathDB" id="TriTrypDB:TRSC58_04922"/>
<dbReference type="Proteomes" id="UP000031737">
    <property type="component" value="Unassembled WGS sequence"/>
</dbReference>
<evidence type="ECO:0000256" key="1">
    <source>
        <dbReference type="SAM" id="SignalP"/>
    </source>
</evidence>
<feature type="chain" id="PRO_5001604924" description="Methyltransferase type 11 domain-containing protein" evidence="1">
    <location>
        <begin position="22"/>
        <end position="395"/>
    </location>
</feature>
<evidence type="ECO:0000259" key="2">
    <source>
        <dbReference type="Pfam" id="PF08241"/>
    </source>
</evidence>
<dbReference type="AlphaFoldDB" id="A0A061IW60"/>
<feature type="domain" description="Methyltransferase type 11" evidence="2">
    <location>
        <begin position="254"/>
        <end position="314"/>
    </location>
</feature>
<organism evidence="3 4">
    <name type="scientific">Trypanosoma rangeli SC58</name>
    <dbReference type="NCBI Taxonomy" id="429131"/>
    <lineage>
        <taxon>Eukaryota</taxon>
        <taxon>Discoba</taxon>
        <taxon>Euglenozoa</taxon>
        <taxon>Kinetoplastea</taxon>
        <taxon>Metakinetoplastina</taxon>
        <taxon>Trypanosomatida</taxon>
        <taxon>Trypanosomatidae</taxon>
        <taxon>Trypanosoma</taxon>
        <taxon>Herpetosoma</taxon>
    </lineage>
</organism>
<sequence length="395" mass="44021">MLGRFFFFTSCASVLAGTAYAVGIALTPPPSYTVNNRQRLERYNALSYENAYEKQTRGQEFYLGISRWRRRMLRDEGLVHGRVLEVGAGCGGNVNYYEALLRAPSTAQSQKANAEGTVMESSQAQAPVVEIVMSDRSSGMVESTIRQIQQRYGYTPYRYPDYDVAGILATVEKNGEALRSGGGVIKRKIIHGDGSVVEVLSTPLNDGGGASADGTVAPILQGALPGNQLHLLDQSGQAELNRREAEKRTKQRLVDGTTTNESIFAVANYAAEQMPFSDNSFDTVVDMFGLCSFDDPVRALREMSRVCKPSGNILLLEHGKGRWSRINDYLDKWAPRHAKNWGCWWNRDIRRYLRLAGLTVVKVEEKHFGTSLYIVAKPFKTMDEWDAYNSKLTTD</sequence>
<feature type="signal peptide" evidence="1">
    <location>
        <begin position="1"/>
        <end position="21"/>
    </location>
</feature>
<dbReference type="InterPro" id="IPR029063">
    <property type="entry name" value="SAM-dependent_MTases_sf"/>
</dbReference>
<dbReference type="Pfam" id="PF08241">
    <property type="entry name" value="Methyltransf_11"/>
    <property type="match status" value="1"/>
</dbReference>
<dbReference type="Gene3D" id="3.40.50.150">
    <property type="entry name" value="Vaccinia Virus protein VP39"/>
    <property type="match status" value="1"/>
</dbReference>
<dbReference type="OrthoDB" id="416496at2759"/>
<dbReference type="EMBL" id="AUPL01004922">
    <property type="protein sequence ID" value="ESL07388.1"/>
    <property type="molecule type" value="Genomic_DNA"/>
</dbReference>
<proteinExistence type="predicted"/>
<dbReference type="PANTHER" id="PTHR42912">
    <property type="entry name" value="METHYLTRANSFERASE"/>
    <property type="match status" value="1"/>
</dbReference>
<dbReference type="InterPro" id="IPR050508">
    <property type="entry name" value="Methyltransf_Superfamily"/>
</dbReference>
<evidence type="ECO:0000313" key="3">
    <source>
        <dbReference type="EMBL" id="ESL07388.1"/>
    </source>
</evidence>
<dbReference type="SUPFAM" id="SSF53335">
    <property type="entry name" value="S-adenosyl-L-methionine-dependent methyltransferases"/>
    <property type="match status" value="1"/>
</dbReference>
<reference evidence="3 4" key="1">
    <citation type="submission" date="2013-07" db="EMBL/GenBank/DDBJ databases">
        <authorList>
            <person name="Stoco P.H."/>
            <person name="Wagner G."/>
            <person name="Gerber A."/>
            <person name="Zaha A."/>
            <person name="Thompson C."/>
            <person name="Bartholomeu D.C."/>
            <person name="Luckemeyer D.D."/>
            <person name="Bahia D."/>
            <person name="Loreto E."/>
            <person name="Prestes E.B."/>
            <person name="Lima F.M."/>
            <person name="Rodrigues-Luiz G."/>
            <person name="Vallejo G.A."/>
            <person name="Filho J.F."/>
            <person name="Monteiro K.M."/>
            <person name="Tyler K.M."/>
            <person name="de Almeida L.G."/>
            <person name="Ortiz M.F."/>
            <person name="Siervo M.A."/>
            <person name="de Moraes M.H."/>
            <person name="Cunha O.L."/>
            <person name="Mendonca-Neto R."/>
            <person name="Silva R."/>
            <person name="Teixeira S.M."/>
            <person name="Murta S.M."/>
            <person name="Sincero T.C."/>
            <person name="Mendes T.A."/>
            <person name="Urmenyi T.P."/>
            <person name="Silva V.G."/>
            <person name="da Rocha W.D."/>
            <person name="Andersson B."/>
            <person name="Romanha A.J."/>
            <person name="Steindel M."/>
            <person name="de Vasconcelos A.T."/>
            <person name="Grisard E.C."/>
        </authorList>
    </citation>
    <scope>NUCLEOTIDE SEQUENCE [LARGE SCALE GENOMIC DNA]</scope>
    <source>
        <strain evidence="3 4">SC58</strain>
    </source>
</reference>
<evidence type="ECO:0000313" key="4">
    <source>
        <dbReference type="Proteomes" id="UP000031737"/>
    </source>
</evidence>
<gene>
    <name evidence="3" type="ORF">TRSC58_04922</name>
</gene>
<name>A0A061IW60_TRYRA</name>
<comment type="caution">
    <text evidence="3">The sequence shown here is derived from an EMBL/GenBank/DDBJ whole genome shotgun (WGS) entry which is preliminary data.</text>
</comment>
<dbReference type="PANTHER" id="PTHR42912:SF80">
    <property type="entry name" value="METHYLTRANSFERASE DOMAIN-CONTAINING PROTEIN"/>
    <property type="match status" value="1"/>
</dbReference>
<keyword evidence="1" id="KW-0732">Signal</keyword>
<keyword evidence="4" id="KW-1185">Reference proteome</keyword>
<dbReference type="InterPro" id="IPR013216">
    <property type="entry name" value="Methyltransf_11"/>
</dbReference>